<reference evidence="2" key="1">
    <citation type="submission" date="2016-10" db="EMBL/GenBank/DDBJ databases">
        <title>CRISPR-Cas defence system in Roseofilum reptotaenium: evidence of a bacteriophage-cyanobacterium arms race in the coral black band disease.</title>
        <authorList>
            <person name="Buerger P."/>
            <person name="Wood-Charlson E.M."/>
            <person name="Weynberg K.D."/>
            <person name="Willis B."/>
            <person name="Van Oppen M.J."/>
        </authorList>
    </citation>
    <scope>NUCLEOTIDE SEQUENCE [LARGE SCALE GENOMIC DNA]</scope>
    <source>
        <strain evidence="2">AO1-A</strain>
    </source>
</reference>
<sequence>MMIDLAPAPCLSNQAGEQEEARALREVLANIDERSCPDSYNFHMHTQFSDGKLRPEEIIDQAIAIGLQGLAITDHHSVGGYKTAQNCLNHPNLNPKPSLHLWSGVEINAYLLKTEVHILGYAFDPDHPALEPYLQGHAVEGNAYQASAVIDTIHKAGGLAVLAHPARYRYPATELIPEAVYLGIDGVETYYAYNNPTPWIPSPKQTKQVRELGEFYNLLHTCGTDTHGRNIQKRL</sequence>
<dbReference type="InterPro" id="IPR003141">
    <property type="entry name" value="Pol/His_phosphatase_N"/>
</dbReference>
<evidence type="ECO:0000259" key="1">
    <source>
        <dbReference type="SMART" id="SM00481"/>
    </source>
</evidence>
<dbReference type="GO" id="GO:0035312">
    <property type="term" value="F:5'-3' DNA exonuclease activity"/>
    <property type="evidence" value="ECO:0007669"/>
    <property type="project" value="TreeGrafter"/>
</dbReference>
<dbReference type="InterPro" id="IPR004013">
    <property type="entry name" value="PHP_dom"/>
</dbReference>
<evidence type="ECO:0000313" key="3">
    <source>
        <dbReference type="Proteomes" id="UP000183940"/>
    </source>
</evidence>
<dbReference type="EMBL" id="MLAW01000042">
    <property type="protein sequence ID" value="OJJ22673.1"/>
    <property type="molecule type" value="Genomic_DNA"/>
</dbReference>
<dbReference type="STRING" id="1925591.BI308_19470"/>
<dbReference type="SUPFAM" id="SSF89550">
    <property type="entry name" value="PHP domain-like"/>
    <property type="match status" value="1"/>
</dbReference>
<gene>
    <name evidence="2" type="ORF">BI308_19470</name>
</gene>
<dbReference type="InterPro" id="IPR052018">
    <property type="entry name" value="PHP_domain"/>
</dbReference>
<comment type="caution">
    <text evidence="2">The sequence shown here is derived from an EMBL/GenBank/DDBJ whole genome shotgun (WGS) entry which is preliminary data.</text>
</comment>
<dbReference type="InterPro" id="IPR016195">
    <property type="entry name" value="Pol/histidinol_Pase-like"/>
</dbReference>
<dbReference type="CDD" id="cd07438">
    <property type="entry name" value="PHP_HisPPase_AMP"/>
    <property type="match status" value="1"/>
</dbReference>
<evidence type="ECO:0000313" key="2">
    <source>
        <dbReference type="EMBL" id="OJJ22673.1"/>
    </source>
</evidence>
<accession>A0A1L9QMK8</accession>
<name>A0A1L9QMK8_9CYAN</name>
<dbReference type="AlphaFoldDB" id="A0A1L9QMK8"/>
<protein>
    <submittedName>
        <fullName evidence="2">Phosphatase</fullName>
    </submittedName>
</protein>
<proteinExistence type="predicted"/>
<dbReference type="Pfam" id="PF02811">
    <property type="entry name" value="PHP"/>
    <property type="match status" value="1"/>
</dbReference>
<dbReference type="PANTHER" id="PTHR42924">
    <property type="entry name" value="EXONUCLEASE"/>
    <property type="match status" value="1"/>
</dbReference>
<dbReference type="SMART" id="SM00481">
    <property type="entry name" value="POLIIIAc"/>
    <property type="match status" value="1"/>
</dbReference>
<organism evidence="2 3">
    <name type="scientific">Roseofilum reptotaenium AO1-A</name>
    <dbReference type="NCBI Taxonomy" id="1925591"/>
    <lineage>
        <taxon>Bacteria</taxon>
        <taxon>Bacillati</taxon>
        <taxon>Cyanobacteriota</taxon>
        <taxon>Cyanophyceae</taxon>
        <taxon>Desertifilales</taxon>
        <taxon>Desertifilaceae</taxon>
        <taxon>Roseofilum</taxon>
    </lineage>
</organism>
<dbReference type="Proteomes" id="UP000183940">
    <property type="component" value="Unassembled WGS sequence"/>
</dbReference>
<dbReference type="GO" id="GO:0004534">
    <property type="term" value="F:5'-3' RNA exonuclease activity"/>
    <property type="evidence" value="ECO:0007669"/>
    <property type="project" value="TreeGrafter"/>
</dbReference>
<keyword evidence="3" id="KW-1185">Reference proteome</keyword>
<dbReference type="PANTHER" id="PTHR42924:SF3">
    <property type="entry name" value="POLYMERASE_HISTIDINOL PHOSPHATASE N-TERMINAL DOMAIN-CONTAINING PROTEIN"/>
    <property type="match status" value="1"/>
</dbReference>
<feature type="domain" description="Polymerase/histidinol phosphatase N-terminal" evidence="1">
    <location>
        <begin position="40"/>
        <end position="111"/>
    </location>
</feature>
<dbReference type="Gene3D" id="3.20.20.140">
    <property type="entry name" value="Metal-dependent hydrolases"/>
    <property type="match status" value="1"/>
</dbReference>